<feature type="non-terminal residue" evidence="1">
    <location>
        <position position="46"/>
    </location>
</feature>
<organism evidence="1 2">
    <name type="scientific">Acanthocheilonema viteae</name>
    <name type="common">Filarial nematode worm</name>
    <name type="synonym">Dipetalonema viteae</name>
    <dbReference type="NCBI Taxonomy" id="6277"/>
    <lineage>
        <taxon>Eukaryota</taxon>
        <taxon>Metazoa</taxon>
        <taxon>Ecdysozoa</taxon>
        <taxon>Nematoda</taxon>
        <taxon>Chromadorea</taxon>
        <taxon>Rhabditida</taxon>
        <taxon>Spirurina</taxon>
        <taxon>Spiruromorpha</taxon>
        <taxon>Filarioidea</taxon>
        <taxon>Onchocercidae</taxon>
        <taxon>Acanthocheilonema</taxon>
    </lineage>
</organism>
<dbReference type="OrthoDB" id="5795118at2759"/>
<dbReference type="AlphaFoldDB" id="A0A498SE09"/>
<sequence length="46" mass="5329">MTGSCIVDMMNNRRRSHSATRLEIRNRFAPRFSSSIRIDATKLCTQ</sequence>
<evidence type="ECO:0000313" key="1">
    <source>
        <dbReference type="EMBL" id="VBB29884.1"/>
    </source>
</evidence>
<proteinExistence type="predicted"/>
<gene>
    <name evidence="1" type="ORF">NAV_LOCUS4675</name>
</gene>
<keyword evidence="2" id="KW-1185">Reference proteome</keyword>
<dbReference type="Proteomes" id="UP000276991">
    <property type="component" value="Unassembled WGS sequence"/>
</dbReference>
<dbReference type="EMBL" id="UPTC01000727">
    <property type="protein sequence ID" value="VBB29884.1"/>
    <property type="molecule type" value="Genomic_DNA"/>
</dbReference>
<dbReference type="STRING" id="6277.A0A498SE09"/>
<accession>A0A498SE09</accession>
<evidence type="ECO:0000313" key="2">
    <source>
        <dbReference type="Proteomes" id="UP000276991"/>
    </source>
</evidence>
<name>A0A498SE09_ACAVI</name>
<reference evidence="1 2" key="1">
    <citation type="submission" date="2018-08" db="EMBL/GenBank/DDBJ databases">
        <authorList>
            <person name="Laetsch R D."/>
            <person name="Stevens L."/>
            <person name="Kumar S."/>
            <person name="Blaxter L. M."/>
        </authorList>
    </citation>
    <scope>NUCLEOTIDE SEQUENCE [LARGE SCALE GENOMIC DNA]</scope>
</reference>
<protein>
    <submittedName>
        <fullName evidence="1">Uncharacterized protein</fullName>
    </submittedName>
</protein>